<evidence type="ECO:0000313" key="1">
    <source>
        <dbReference type="EMBL" id="VVA92968.1"/>
    </source>
</evidence>
<dbReference type="AlphaFoldDB" id="A0A565AU85"/>
<proteinExistence type="predicted"/>
<reference evidence="1" key="1">
    <citation type="submission" date="2019-07" db="EMBL/GenBank/DDBJ databases">
        <authorList>
            <person name="Dittberner H."/>
        </authorList>
    </citation>
    <scope>NUCLEOTIDE SEQUENCE [LARGE SCALE GENOMIC DNA]</scope>
</reference>
<gene>
    <name evidence="1" type="ORF">ANE_LOCUS3413</name>
</gene>
<organism evidence="1 2">
    <name type="scientific">Arabis nemorensis</name>
    <dbReference type="NCBI Taxonomy" id="586526"/>
    <lineage>
        <taxon>Eukaryota</taxon>
        <taxon>Viridiplantae</taxon>
        <taxon>Streptophyta</taxon>
        <taxon>Embryophyta</taxon>
        <taxon>Tracheophyta</taxon>
        <taxon>Spermatophyta</taxon>
        <taxon>Magnoliopsida</taxon>
        <taxon>eudicotyledons</taxon>
        <taxon>Gunneridae</taxon>
        <taxon>Pentapetalae</taxon>
        <taxon>rosids</taxon>
        <taxon>malvids</taxon>
        <taxon>Brassicales</taxon>
        <taxon>Brassicaceae</taxon>
        <taxon>Arabideae</taxon>
        <taxon>Arabis</taxon>
    </lineage>
</organism>
<accession>A0A565AU85</accession>
<sequence>MSHRNLLDVLEICGVPPEKFRTIGSSIDKQHLIKWKRRVFVKETGQPIELLSKLRQEGSKLSLKPSAKGAEVGSTGAGKRYDKLIRKDESQILASKFLNSIKRNKVRLGCT</sequence>
<dbReference type="EMBL" id="CABITT030000001">
    <property type="protein sequence ID" value="VVA92968.1"/>
    <property type="molecule type" value="Genomic_DNA"/>
</dbReference>
<dbReference type="OrthoDB" id="1906957at2759"/>
<dbReference type="Proteomes" id="UP000489600">
    <property type="component" value="Unassembled WGS sequence"/>
</dbReference>
<evidence type="ECO:0000313" key="2">
    <source>
        <dbReference type="Proteomes" id="UP000489600"/>
    </source>
</evidence>
<name>A0A565AU85_9BRAS</name>
<keyword evidence="2" id="KW-1185">Reference proteome</keyword>
<comment type="caution">
    <text evidence="1">The sequence shown here is derived from an EMBL/GenBank/DDBJ whole genome shotgun (WGS) entry which is preliminary data.</text>
</comment>
<protein>
    <submittedName>
        <fullName evidence="1">Uncharacterized protein</fullName>
    </submittedName>
</protein>